<dbReference type="Proteomes" id="UP000549343">
    <property type="component" value="Unassembled WGS sequence"/>
</dbReference>
<dbReference type="SUPFAM" id="SSF55961">
    <property type="entry name" value="Bet v1-like"/>
    <property type="match status" value="1"/>
</dbReference>
<evidence type="ECO:0000313" key="4">
    <source>
        <dbReference type="Proteomes" id="UP001501427"/>
    </source>
</evidence>
<accession>A0A7W7IB37</accession>
<proteinExistence type="predicted"/>
<reference evidence="1 4" key="1">
    <citation type="journal article" date="2019" name="Int. J. Syst. Evol. Microbiol.">
        <title>The Global Catalogue of Microorganisms (GCM) 10K type strain sequencing project: providing services to taxonomists for standard genome sequencing and annotation.</title>
        <authorList>
            <consortium name="The Broad Institute Genomics Platform"/>
            <consortium name="The Broad Institute Genome Sequencing Center for Infectious Disease"/>
            <person name="Wu L."/>
            <person name="Ma J."/>
        </authorList>
    </citation>
    <scope>NUCLEOTIDE SEQUENCE [LARGE SCALE GENOMIC DNA]</scope>
    <source>
        <strain evidence="1 4">JCM 10667</strain>
    </source>
</reference>
<protein>
    <recommendedName>
        <fullName evidence="5">DUF2867 domain-containing protein</fullName>
    </recommendedName>
</protein>
<name>A0A7W7IB37_9ACTN</name>
<dbReference type="RefSeq" id="WP_184882187.1">
    <property type="nucleotide sequence ID" value="NZ_BAAAHD010000122.1"/>
</dbReference>
<evidence type="ECO:0000313" key="1">
    <source>
        <dbReference type="EMBL" id="GAA0602042.1"/>
    </source>
</evidence>
<evidence type="ECO:0008006" key="5">
    <source>
        <dbReference type="Google" id="ProtNLM"/>
    </source>
</evidence>
<sequence length="149" mass="15915">MQIATLPFIDEHATVVAAGGDAVWSSLLETLDRSSSRRGVAGYARLVRAADSTASGPRPIAEGSTFPGFRVVAAIPGRELVLRGRHRFSSYALIFRIEPVGSDRSQIRAESRATFPGLAGGLYRRLVIGTGGHAVAMRRLLAGIRSRAE</sequence>
<reference evidence="1" key="3">
    <citation type="submission" date="2023-12" db="EMBL/GenBank/DDBJ databases">
        <authorList>
            <person name="Sun Q."/>
            <person name="Inoue M."/>
        </authorList>
    </citation>
    <scope>NUCLEOTIDE SEQUENCE</scope>
    <source>
        <strain evidence="1">JCM 10667</strain>
    </source>
</reference>
<keyword evidence="4" id="KW-1185">Reference proteome</keyword>
<evidence type="ECO:0000313" key="2">
    <source>
        <dbReference type="EMBL" id="MBB4773844.1"/>
    </source>
</evidence>
<dbReference type="EMBL" id="JACHMV010000001">
    <property type="protein sequence ID" value="MBB4773844.1"/>
    <property type="molecule type" value="Genomic_DNA"/>
</dbReference>
<reference evidence="2 3" key="2">
    <citation type="submission" date="2020-08" db="EMBL/GenBank/DDBJ databases">
        <title>Sequencing the genomes of 1000 actinobacteria strains.</title>
        <authorList>
            <person name="Klenk H.-P."/>
        </authorList>
    </citation>
    <scope>NUCLEOTIDE SEQUENCE [LARGE SCALE GENOMIC DNA]</scope>
    <source>
        <strain evidence="2 3">DSM 44772</strain>
    </source>
</reference>
<dbReference type="Proteomes" id="UP001501427">
    <property type="component" value="Unassembled WGS sequence"/>
</dbReference>
<dbReference type="AlphaFoldDB" id="A0A7W7IB37"/>
<organism evidence="2 3">
    <name type="scientific">Actinomadura livida</name>
    <dbReference type="NCBI Taxonomy" id="79909"/>
    <lineage>
        <taxon>Bacteria</taxon>
        <taxon>Bacillati</taxon>
        <taxon>Actinomycetota</taxon>
        <taxon>Actinomycetes</taxon>
        <taxon>Streptosporangiales</taxon>
        <taxon>Thermomonosporaceae</taxon>
        <taxon>Actinomadura</taxon>
    </lineage>
</organism>
<dbReference type="EMBL" id="BAAAHD010000122">
    <property type="protein sequence ID" value="GAA0602042.1"/>
    <property type="molecule type" value="Genomic_DNA"/>
</dbReference>
<evidence type="ECO:0000313" key="3">
    <source>
        <dbReference type="Proteomes" id="UP000549343"/>
    </source>
</evidence>
<gene>
    <name evidence="2" type="ORF">F4557_002262</name>
    <name evidence="1" type="ORF">GCM10009546_74200</name>
</gene>
<comment type="caution">
    <text evidence="2">The sequence shown here is derived from an EMBL/GenBank/DDBJ whole genome shotgun (WGS) entry which is preliminary data.</text>
</comment>